<comment type="caution">
    <text evidence="2">The sequence shown here is derived from an EMBL/GenBank/DDBJ whole genome shotgun (WGS) entry which is preliminary data.</text>
</comment>
<keyword evidence="3" id="KW-1185">Reference proteome</keyword>
<evidence type="ECO:0000256" key="1">
    <source>
        <dbReference type="SAM" id="SignalP"/>
    </source>
</evidence>
<dbReference type="Proteomes" id="UP001590951">
    <property type="component" value="Unassembled WGS sequence"/>
</dbReference>
<accession>A0ABR4BAW9</accession>
<feature type="signal peptide" evidence="1">
    <location>
        <begin position="1"/>
        <end position="23"/>
    </location>
</feature>
<evidence type="ECO:0000313" key="2">
    <source>
        <dbReference type="EMBL" id="KAL2055002.1"/>
    </source>
</evidence>
<gene>
    <name evidence="2" type="ORF">ABVK25_004824</name>
</gene>
<name>A0ABR4BAW9_9LECA</name>
<feature type="chain" id="PRO_5046820117" evidence="1">
    <location>
        <begin position="24"/>
        <end position="218"/>
    </location>
</feature>
<sequence>MSKKSAPLLITSLLFILSRFGESLPVNQGLEKRDPLYCFPINPPTPFFWWDCANAVLQINAESPNSNNVPYIFGTELGATYSNDVYQWESGTCVIEMAIESSVNQLATWNSIKTAALRVIQRCVKNDGQLGGTYIDRRPSDLAGAWANPSLHVWVLPVDSEEADTNNSSQTGRDINNLATCAAQHRASSPPTTNTGCTWDFLPGLKSLSGLGRGGGGG</sequence>
<dbReference type="EMBL" id="JBHFEH010000013">
    <property type="protein sequence ID" value="KAL2055002.1"/>
    <property type="molecule type" value="Genomic_DNA"/>
</dbReference>
<keyword evidence="1" id="KW-0732">Signal</keyword>
<evidence type="ECO:0000313" key="3">
    <source>
        <dbReference type="Proteomes" id="UP001590951"/>
    </source>
</evidence>
<proteinExistence type="predicted"/>
<organism evidence="2 3">
    <name type="scientific">Lepraria finkii</name>
    <dbReference type="NCBI Taxonomy" id="1340010"/>
    <lineage>
        <taxon>Eukaryota</taxon>
        <taxon>Fungi</taxon>
        <taxon>Dikarya</taxon>
        <taxon>Ascomycota</taxon>
        <taxon>Pezizomycotina</taxon>
        <taxon>Lecanoromycetes</taxon>
        <taxon>OSLEUM clade</taxon>
        <taxon>Lecanoromycetidae</taxon>
        <taxon>Lecanorales</taxon>
        <taxon>Lecanorineae</taxon>
        <taxon>Stereocaulaceae</taxon>
        <taxon>Lepraria</taxon>
    </lineage>
</organism>
<reference evidence="2 3" key="1">
    <citation type="submission" date="2024-09" db="EMBL/GenBank/DDBJ databases">
        <title>Rethinking Asexuality: The Enigmatic Case of Functional Sexual Genes in Lepraria (Stereocaulaceae).</title>
        <authorList>
            <person name="Doellman M."/>
            <person name="Sun Y."/>
            <person name="Barcenas-Pena A."/>
            <person name="Lumbsch H.T."/>
            <person name="Grewe F."/>
        </authorList>
    </citation>
    <scope>NUCLEOTIDE SEQUENCE [LARGE SCALE GENOMIC DNA]</scope>
    <source>
        <strain evidence="2 3">Grewe 0041</strain>
    </source>
</reference>
<protein>
    <submittedName>
        <fullName evidence="2">Uncharacterized protein</fullName>
    </submittedName>
</protein>